<comment type="caution">
    <text evidence="1">The sequence shown here is derived from an EMBL/GenBank/DDBJ whole genome shotgun (WGS) entry which is preliminary data.</text>
</comment>
<accession>A0A0F9A384</accession>
<proteinExistence type="predicted"/>
<dbReference type="AlphaFoldDB" id="A0A0F9A384"/>
<sequence>MDVLTRYRLELHWDSVVPAEDDRAVLKGAYFTGPVLSDAAQINDDDQLTLDMTKQHAILAPMEDFYQAVLKWKGVDYKDDKVFLKEAWIRGKYV</sequence>
<organism evidence="1">
    <name type="scientific">marine sediment metagenome</name>
    <dbReference type="NCBI Taxonomy" id="412755"/>
    <lineage>
        <taxon>unclassified sequences</taxon>
        <taxon>metagenomes</taxon>
        <taxon>ecological metagenomes</taxon>
    </lineage>
</organism>
<protein>
    <submittedName>
        <fullName evidence="1">Uncharacterized protein</fullName>
    </submittedName>
</protein>
<evidence type="ECO:0000313" key="1">
    <source>
        <dbReference type="EMBL" id="KKK73049.1"/>
    </source>
</evidence>
<reference evidence="1" key="1">
    <citation type="journal article" date="2015" name="Nature">
        <title>Complex archaea that bridge the gap between prokaryotes and eukaryotes.</title>
        <authorList>
            <person name="Spang A."/>
            <person name="Saw J.H."/>
            <person name="Jorgensen S.L."/>
            <person name="Zaremba-Niedzwiedzka K."/>
            <person name="Martijn J."/>
            <person name="Lind A.E."/>
            <person name="van Eijk R."/>
            <person name="Schleper C."/>
            <person name="Guy L."/>
            <person name="Ettema T.J."/>
        </authorList>
    </citation>
    <scope>NUCLEOTIDE SEQUENCE</scope>
</reference>
<gene>
    <name evidence="1" type="ORF">LCGC14_2897780</name>
</gene>
<name>A0A0F9A384_9ZZZZ</name>
<dbReference type="EMBL" id="LAZR01056967">
    <property type="protein sequence ID" value="KKK73049.1"/>
    <property type="molecule type" value="Genomic_DNA"/>
</dbReference>
<feature type="non-terminal residue" evidence="1">
    <location>
        <position position="94"/>
    </location>
</feature>